<dbReference type="AlphaFoldDB" id="A0A9D1J9A7"/>
<feature type="domain" description="RecX second three-helical" evidence="6">
    <location>
        <begin position="80"/>
        <end position="118"/>
    </location>
</feature>
<evidence type="ECO:0000256" key="1">
    <source>
        <dbReference type="ARBA" id="ARBA00004496"/>
    </source>
</evidence>
<dbReference type="Proteomes" id="UP000823913">
    <property type="component" value="Unassembled WGS sequence"/>
</dbReference>
<evidence type="ECO:0000313" key="9">
    <source>
        <dbReference type="Proteomes" id="UP000823913"/>
    </source>
</evidence>
<evidence type="ECO:0000259" key="6">
    <source>
        <dbReference type="Pfam" id="PF02631"/>
    </source>
</evidence>
<gene>
    <name evidence="5" type="primary">recX</name>
    <name evidence="8" type="ORF">IAB94_03815</name>
</gene>
<dbReference type="InterPro" id="IPR053924">
    <property type="entry name" value="RecX_HTH_2nd"/>
</dbReference>
<comment type="similarity">
    <text evidence="2 5">Belongs to the RecX family.</text>
</comment>
<keyword evidence="4 5" id="KW-0963">Cytoplasm</keyword>
<dbReference type="PANTHER" id="PTHR33602:SF1">
    <property type="entry name" value="REGULATORY PROTEIN RECX FAMILY PROTEIN"/>
    <property type="match status" value="1"/>
</dbReference>
<protein>
    <recommendedName>
        <fullName evidence="3 5">Regulatory protein RecX</fullName>
    </recommendedName>
</protein>
<dbReference type="Gene3D" id="1.10.10.10">
    <property type="entry name" value="Winged helix-like DNA-binding domain superfamily/Winged helix DNA-binding domain"/>
    <property type="match status" value="2"/>
</dbReference>
<accession>A0A9D1J9A7</accession>
<dbReference type="GO" id="GO:0005737">
    <property type="term" value="C:cytoplasm"/>
    <property type="evidence" value="ECO:0007669"/>
    <property type="project" value="UniProtKB-SubCell"/>
</dbReference>
<organism evidence="8 9">
    <name type="scientific">Candidatus Coproplasma avicola</name>
    <dbReference type="NCBI Taxonomy" id="2840744"/>
    <lineage>
        <taxon>Bacteria</taxon>
        <taxon>Bacillati</taxon>
        <taxon>Bacillota</taxon>
        <taxon>Clostridia</taxon>
        <taxon>Eubacteriales</taxon>
        <taxon>Candidatus Coproplasma</taxon>
    </lineage>
</organism>
<comment type="subcellular location">
    <subcellularLocation>
        <location evidence="1 5">Cytoplasm</location>
    </subcellularLocation>
</comment>
<dbReference type="Pfam" id="PF21982">
    <property type="entry name" value="RecX_HTH1"/>
    <property type="match status" value="1"/>
</dbReference>
<evidence type="ECO:0000256" key="3">
    <source>
        <dbReference type="ARBA" id="ARBA00018111"/>
    </source>
</evidence>
<reference evidence="8" key="1">
    <citation type="submission" date="2020-10" db="EMBL/GenBank/DDBJ databases">
        <authorList>
            <person name="Gilroy R."/>
        </authorList>
    </citation>
    <scope>NUCLEOTIDE SEQUENCE</scope>
    <source>
        <strain evidence="8">ChiW16-3235</strain>
    </source>
</reference>
<evidence type="ECO:0000256" key="4">
    <source>
        <dbReference type="ARBA" id="ARBA00022490"/>
    </source>
</evidence>
<evidence type="ECO:0000259" key="7">
    <source>
        <dbReference type="Pfam" id="PF21982"/>
    </source>
</evidence>
<dbReference type="PANTHER" id="PTHR33602">
    <property type="entry name" value="REGULATORY PROTEIN RECX FAMILY PROTEIN"/>
    <property type="match status" value="1"/>
</dbReference>
<evidence type="ECO:0000256" key="2">
    <source>
        <dbReference type="ARBA" id="ARBA00009695"/>
    </source>
</evidence>
<dbReference type="InterPro" id="IPR003783">
    <property type="entry name" value="Regulatory_RecX"/>
</dbReference>
<evidence type="ECO:0000313" key="8">
    <source>
        <dbReference type="EMBL" id="HIR67161.1"/>
    </source>
</evidence>
<proteinExistence type="inferred from homology"/>
<dbReference type="HAMAP" id="MF_01114">
    <property type="entry name" value="RecX"/>
    <property type="match status" value="1"/>
</dbReference>
<dbReference type="InterPro" id="IPR036388">
    <property type="entry name" value="WH-like_DNA-bd_sf"/>
</dbReference>
<dbReference type="InterPro" id="IPR053926">
    <property type="entry name" value="RecX_HTH_1st"/>
</dbReference>
<dbReference type="Pfam" id="PF02631">
    <property type="entry name" value="RecX_HTH2"/>
    <property type="match status" value="1"/>
</dbReference>
<comment type="function">
    <text evidence="5">Modulates RecA activity.</text>
</comment>
<feature type="domain" description="RecX first three-helical" evidence="7">
    <location>
        <begin position="34"/>
        <end position="73"/>
    </location>
</feature>
<reference evidence="8" key="2">
    <citation type="journal article" date="2021" name="PeerJ">
        <title>Extensive microbial diversity within the chicken gut microbiome revealed by metagenomics and culture.</title>
        <authorList>
            <person name="Gilroy R."/>
            <person name="Ravi A."/>
            <person name="Getino M."/>
            <person name="Pursley I."/>
            <person name="Horton D.L."/>
            <person name="Alikhan N.F."/>
            <person name="Baker D."/>
            <person name="Gharbi K."/>
            <person name="Hall N."/>
            <person name="Watson M."/>
            <person name="Adriaenssens E.M."/>
            <person name="Foster-Nyarko E."/>
            <person name="Jarju S."/>
            <person name="Secka A."/>
            <person name="Antonio M."/>
            <person name="Oren A."/>
            <person name="Chaudhuri R.R."/>
            <person name="La Ragione R."/>
            <person name="Hildebrand F."/>
            <person name="Pallen M.J."/>
        </authorList>
    </citation>
    <scope>NUCLEOTIDE SEQUENCE</scope>
    <source>
        <strain evidence="8">ChiW16-3235</strain>
    </source>
</reference>
<evidence type="ECO:0000256" key="5">
    <source>
        <dbReference type="HAMAP-Rule" id="MF_01114"/>
    </source>
</evidence>
<comment type="caution">
    <text evidence="8">The sequence shown here is derived from an EMBL/GenBank/DDBJ whole genome shotgun (WGS) entry which is preliminary data.</text>
</comment>
<sequence>MKIEIAIKHRLKSGMEIEKSQLDKIQLDNEKIQATEKAMNHLSATLKTKKQMSDFLAGKGYTQAVIDYVIQKLEGYGYIDDYAYCRAYVGSVSGKGKAALRAALIKRGAAREAIDAALDETDEDEDEALAVARKYLRGKDITRETLNKALRHLISRGYGYDVAKSSISRLGDCSEEDDY</sequence>
<dbReference type="EMBL" id="DVHK01000081">
    <property type="protein sequence ID" value="HIR67161.1"/>
    <property type="molecule type" value="Genomic_DNA"/>
</dbReference>
<name>A0A9D1J9A7_9FIRM</name>
<dbReference type="GO" id="GO:0006282">
    <property type="term" value="P:regulation of DNA repair"/>
    <property type="evidence" value="ECO:0007669"/>
    <property type="project" value="UniProtKB-UniRule"/>
</dbReference>